<feature type="transmembrane region" description="Helical" evidence="7">
    <location>
        <begin position="387"/>
        <end position="410"/>
    </location>
</feature>
<dbReference type="InterPro" id="IPR000175">
    <property type="entry name" value="Na/ntran_symport"/>
</dbReference>
<dbReference type="PROSITE" id="PS50267">
    <property type="entry name" value="NA_NEUROTRAN_SYMP_3"/>
    <property type="match status" value="1"/>
</dbReference>
<dbReference type="SUPFAM" id="SSF161070">
    <property type="entry name" value="SNF-like"/>
    <property type="match status" value="1"/>
</dbReference>
<dbReference type="OrthoDB" id="9762833at2"/>
<dbReference type="PANTHER" id="PTHR42948">
    <property type="entry name" value="TRANSPORTER"/>
    <property type="match status" value="1"/>
</dbReference>
<feature type="transmembrane region" description="Helical" evidence="7">
    <location>
        <begin position="42"/>
        <end position="64"/>
    </location>
</feature>
<comment type="caution">
    <text evidence="8">The sequence shown here is derived from an EMBL/GenBank/DDBJ whole genome shotgun (WGS) entry which is preliminary data.</text>
</comment>
<dbReference type="GO" id="GO:0016020">
    <property type="term" value="C:membrane"/>
    <property type="evidence" value="ECO:0007669"/>
    <property type="project" value="UniProtKB-SubCell"/>
</dbReference>
<feature type="transmembrane region" description="Helical" evidence="7">
    <location>
        <begin position="306"/>
        <end position="327"/>
    </location>
</feature>
<comment type="similarity">
    <text evidence="6">Belongs to the sodium:neurotransmitter symporter (SNF) (TC 2.A.22) family.</text>
</comment>
<sequence>MAREGFKSRAGFLLVSAGCAIGIGNVWKFPFLAGQNGGGLFVLFYILFLILMGAPVLTMELAVGRASKRSAVSGYRALEPKGSKWHLHGYVCFLGCLLLMMYYTTVAGWMLNYFWKFASGTFSNIPASEVSNVFSSMLADPLQVVGCMVLTSVLGFLVNSFGVQKGLEVTTKWMMLGLLILIVALGVHSVLLPGAGEGLSFYLVPSLENVQSQGVVKVITAAMNQAFFTLSLGVAAMEIFGSYTSDKYTLGGEAIRICILDTMVALASGLIIFPACFAFGVQPDAGPSLIFLTLPRVFMNMTGGRFWGAAFFLFMIFASMSTVLAVFENLMSGFLDDFKWTRRKATVVCFVIVLITSLPCALGYNVWSDVHLIGDRDVLESEDFIVSNFLLPLGSLVYLLFCVTKWGWGFDNYIAEANKGQGFKIPYWLKNYFRFVLPILILIIFIGGLV</sequence>
<feature type="transmembrane region" description="Helical" evidence="7">
    <location>
        <begin position="85"/>
        <end position="103"/>
    </location>
</feature>
<name>A0A2M9A547_9BACT</name>
<dbReference type="GO" id="GO:0015293">
    <property type="term" value="F:symporter activity"/>
    <property type="evidence" value="ECO:0007669"/>
    <property type="project" value="UniProtKB-KW"/>
</dbReference>
<keyword evidence="6" id="KW-0769">Symport</keyword>
<feature type="transmembrane region" description="Helical" evidence="7">
    <location>
        <begin position="258"/>
        <end position="281"/>
    </location>
</feature>
<dbReference type="RefSeq" id="WP_100424884.1">
    <property type="nucleotide sequence ID" value="NZ_JAQXKX010000059.1"/>
</dbReference>
<dbReference type="InterPro" id="IPR037272">
    <property type="entry name" value="SNS_sf"/>
</dbReference>
<keyword evidence="9" id="KW-1185">Reference proteome</keyword>
<dbReference type="InterPro" id="IPR047218">
    <property type="entry name" value="YocR/YhdH-like"/>
</dbReference>
<evidence type="ECO:0000256" key="2">
    <source>
        <dbReference type="ARBA" id="ARBA00022448"/>
    </source>
</evidence>
<evidence type="ECO:0000256" key="3">
    <source>
        <dbReference type="ARBA" id="ARBA00022692"/>
    </source>
</evidence>
<feature type="transmembrane region" description="Helical" evidence="7">
    <location>
        <begin position="215"/>
        <end position="237"/>
    </location>
</feature>
<dbReference type="Pfam" id="PF00209">
    <property type="entry name" value="SNF"/>
    <property type="match status" value="2"/>
</dbReference>
<gene>
    <name evidence="8" type="ORF">BGX16_0795</name>
</gene>
<dbReference type="PRINTS" id="PR00176">
    <property type="entry name" value="NANEUSMPORT"/>
</dbReference>
<feature type="transmembrane region" description="Helical" evidence="7">
    <location>
        <begin position="347"/>
        <end position="367"/>
    </location>
</feature>
<proteinExistence type="inferred from homology"/>
<evidence type="ECO:0000256" key="7">
    <source>
        <dbReference type="SAM" id="Phobius"/>
    </source>
</evidence>
<protein>
    <recommendedName>
        <fullName evidence="6">Transporter</fullName>
    </recommendedName>
</protein>
<evidence type="ECO:0000256" key="1">
    <source>
        <dbReference type="ARBA" id="ARBA00004141"/>
    </source>
</evidence>
<dbReference type="PANTHER" id="PTHR42948:SF1">
    <property type="entry name" value="TRANSPORTER"/>
    <property type="match status" value="1"/>
</dbReference>
<evidence type="ECO:0000313" key="9">
    <source>
        <dbReference type="Proteomes" id="UP000231134"/>
    </source>
</evidence>
<dbReference type="AlphaFoldDB" id="A0A2M9A547"/>
<feature type="transmembrane region" description="Helical" evidence="7">
    <location>
        <begin position="173"/>
        <end position="195"/>
    </location>
</feature>
<evidence type="ECO:0000256" key="5">
    <source>
        <dbReference type="ARBA" id="ARBA00023136"/>
    </source>
</evidence>
<keyword evidence="2 6" id="KW-0813">Transport</keyword>
<keyword evidence="3 6" id="KW-0812">Transmembrane</keyword>
<feature type="transmembrane region" description="Helical" evidence="7">
    <location>
        <begin position="431"/>
        <end position="449"/>
    </location>
</feature>
<dbReference type="EMBL" id="PGEX01000001">
    <property type="protein sequence ID" value="PJJ40845.1"/>
    <property type="molecule type" value="Genomic_DNA"/>
</dbReference>
<dbReference type="Proteomes" id="UP000231134">
    <property type="component" value="Unassembled WGS sequence"/>
</dbReference>
<evidence type="ECO:0000256" key="6">
    <source>
        <dbReference type="RuleBase" id="RU003732"/>
    </source>
</evidence>
<dbReference type="PROSITE" id="PS00610">
    <property type="entry name" value="NA_NEUROTRAN_SYMP_1"/>
    <property type="match status" value="1"/>
</dbReference>
<feature type="transmembrane region" description="Helical" evidence="7">
    <location>
        <begin position="12"/>
        <end position="30"/>
    </location>
</feature>
<accession>A0A2M9A547</accession>
<dbReference type="NCBIfam" id="NF037979">
    <property type="entry name" value="Na_transp"/>
    <property type="match status" value="1"/>
</dbReference>
<feature type="transmembrane region" description="Helical" evidence="7">
    <location>
        <begin position="142"/>
        <end position="161"/>
    </location>
</feature>
<comment type="subcellular location">
    <subcellularLocation>
        <location evidence="1">Membrane</location>
        <topology evidence="1">Multi-pass membrane protein</topology>
    </subcellularLocation>
</comment>
<evidence type="ECO:0000313" key="8">
    <source>
        <dbReference type="EMBL" id="PJJ40845.1"/>
    </source>
</evidence>
<keyword evidence="4 7" id="KW-1133">Transmembrane helix</keyword>
<organism evidence="8 9">
    <name type="scientific">Hallerella succinigenes</name>
    <dbReference type="NCBI Taxonomy" id="1896222"/>
    <lineage>
        <taxon>Bacteria</taxon>
        <taxon>Pseudomonadati</taxon>
        <taxon>Fibrobacterota</taxon>
        <taxon>Fibrobacteria</taxon>
        <taxon>Fibrobacterales</taxon>
        <taxon>Fibrobacteraceae</taxon>
        <taxon>Hallerella</taxon>
    </lineage>
</organism>
<dbReference type="CDD" id="cd10336">
    <property type="entry name" value="SLC6sbd_Tyt1-Like"/>
    <property type="match status" value="1"/>
</dbReference>
<reference evidence="8 9" key="1">
    <citation type="submission" date="2017-11" db="EMBL/GenBank/DDBJ databases">
        <title>Animal gut microbial communities from fecal samples from Wisconsin, USA.</title>
        <authorList>
            <person name="Neumann A."/>
        </authorList>
    </citation>
    <scope>NUCLEOTIDE SEQUENCE [LARGE SCALE GENOMIC DNA]</scope>
    <source>
        <strain evidence="8 9">UWS3</strain>
    </source>
</reference>
<keyword evidence="5 7" id="KW-0472">Membrane</keyword>
<evidence type="ECO:0000256" key="4">
    <source>
        <dbReference type="ARBA" id="ARBA00022989"/>
    </source>
</evidence>